<dbReference type="PRINTS" id="PR00146">
    <property type="entry name" value="DHPICSNTHASE"/>
</dbReference>
<accession>A0A285D4G1</accession>
<evidence type="ECO:0000256" key="4">
    <source>
        <dbReference type="PIRSR" id="PIRSR001365-2"/>
    </source>
</evidence>
<reference evidence="5 6" key="1">
    <citation type="submission" date="2017-08" db="EMBL/GenBank/DDBJ databases">
        <authorList>
            <person name="de Groot N.N."/>
        </authorList>
    </citation>
    <scope>NUCLEOTIDE SEQUENCE [LARGE SCALE GENOMIC DNA]</scope>
    <source>
        <strain evidence="5 6">JC228</strain>
    </source>
</reference>
<keyword evidence="2 3" id="KW-0456">Lyase</keyword>
<evidence type="ECO:0000256" key="1">
    <source>
        <dbReference type="ARBA" id="ARBA00007592"/>
    </source>
</evidence>
<evidence type="ECO:0000313" key="6">
    <source>
        <dbReference type="Proteomes" id="UP000219546"/>
    </source>
</evidence>
<organism evidence="5 6">
    <name type="scientific">Bacillus oleivorans</name>
    <dbReference type="NCBI Taxonomy" id="1448271"/>
    <lineage>
        <taxon>Bacteria</taxon>
        <taxon>Bacillati</taxon>
        <taxon>Bacillota</taxon>
        <taxon>Bacilli</taxon>
        <taxon>Bacillales</taxon>
        <taxon>Bacillaceae</taxon>
        <taxon>Bacillus</taxon>
    </lineage>
</organism>
<dbReference type="AlphaFoldDB" id="A0A285D4G1"/>
<dbReference type="InterPro" id="IPR013785">
    <property type="entry name" value="Aldolase_TIM"/>
</dbReference>
<dbReference type="SMART" id="SM01130">
    <property type="entry name" value="DHDPS"/>
    <property type="match status" value="1"/>
</dbReference>
<evidence type="ECO:0000256" key="2">
    <source>
        <dbReference type="ARBA" id="ARBA00023239"/>
    </source>
</evidence>
<dbReference type="GO" id="GO:0008840">
    <property type="term" value="F:4-hydroxy-tetrahydrodipicolinate synthase activity"/>
    <property type="evidence" value="ECO:0007669"/>
    <property type="project" value="TreeGrafter"/>
</dbReference>
<dbReference type="PANTHER" id="PTHR12128">
    <property type="entry name" value="DIHYDRODIPICOLINATE SYNTHASE"/>
    <property type="match status" value="1"/>
</dbReference>
<gene>
    <name evidence="5" type="ORF">SAMN05877753_1103</name>
</gene>
<dbReference type="CDD" id="cd00408">
    <property type="entry name" value="DHDPS-like"/>
    <property type="match status" value="1"/>
</dbReference>
<feature type="binding site" evidence="4">
    <location>
        <position position="205"/>
    </location>
    <ligand>
        <name>pyruvate</name>
        <dbReference type="ChEBI" id="CHEBI:15361"/>
    </ligand>
</feature>
<dbReference type="Gene3D" id="3.20.20.70">
    <property type="entry name" value="Aldolase class I"/>
    <property type="match status" value="1"/>
</dbReference>
<proteinExistence type="inferred from homology"/>
<name>A0A285D4G1_9BACI</name>
<dbReference type="SUPFAM" id="SSF51569">
    <property type="entry name" value="Aldolase"/>
    <property type="match status" value="1"/>
</dbReference>
<dbReference type="RefSeq" id="WP_218839655.1">
    <property type="nucleotide sequence ID" value="NZ_JBEPMQ010000011.1"/>
</dbReference>
<dbReference type="PANTHER" id="PTHR12128:SF66">
    <property type="entry name" value="4-HYDROXY-2-OXOGLUTARATE ALDOLASE, MITOCHONDRIAL"/>
    <property type="match status" value="1"/>
</dbReference>
<comment type="similarity">
    <text evidence="1 3">Belongs to the DapA family.</text>
</comment>
<sequence>MLQNGISVITLTPFDDQGNLDEKGIRKLTDFYIQSGVHGMTILGIMGEVHKLSDHERLRVMNLVLEQTNGRAPVTVGCTAEGTKIAIDLAKEAERAGAQAVMIAAPRNLNNEDMLFKHYTEIADNISLPIVIQDEPVTTGVKMSPQFIARLGNEIDNVQYVKLEEAPTTVKITKILNETDQLKIYGGLGGMYFFEELDRGAAGIMTGFAFPEVLVKTFELFTNNQKEAAREYFYQNLPLIRFEAQLGIGGVAIRKETFKLRGIIDSSHVRFPGASVDQRTMEELQEIIDFVGLTVK</sequence>
<evidence type="ECO:0000256" key="3">
    <source>
        <dbReference type="PIRNR" id="PIRNR001365"/>
    </source>
</evidence>
<protein>
    <submittedName>
        <fullName evidence="5">4-hydroxy-tetrahydrodipicolinate synthase</fullName>
    </submittedName>
</protein>
<dbReference type="EMBL" id="OAOP01000010">
    <property type="protein sequence ID" value="SNX74682.1"/>
    <property type="molecule type" value="Genomic_DNA"/>
</dbReference>
<dbReference type="InterPro" id="IPR002220">
    <property type="entry name" value="DapA-like"/>
</dbReference>
<dbReference type="GO" id="GO:0005829">
    <property type="term" value="C:cytosol"/>
    <property type="evidence" value="ECO:0007669"/>
    <property type="project" value="TreeGrafter"/>
</dbReference>
<dbReference type="Proteomes" id="UP000219546">
    <property type="component" value="Unassembled WGS sequence"/>
</dbReference>
<evidence type="ECO:0000313" key="5">
    <source>
        <dbReference type="EMBL" id="SNX74682.1"/>
    </source>
</evidence>
<keyword evidence="6" id="KW-1185">Reference proteome</keyword>
<dbReference type="Pfam" id="PF00701">
    <property type="entry name" value="DHDPS"/>
    <property type="match status" value="1"/>
</dbReference>
<dbReference type="PIRSF" id="PIRSF001365">
    <property type="entry name" value="DHDPS"/>
    <property type="match status" value="1"/>
</dbReference>